<dbReference type="Proteomes" id="UP000053660">
    <property type="component" value="Unassembled WGS sequence"/>
</dbReference>
<feature type="region of interest" description="Disordered" evidence="1">
    <location>
        <begin position="1"/>
        <end position="24"/>
    </location>
</feature>
<gene>
    <name evidence="2" type="ORF">OESDEN_08539</name>
</gene>
<sequence>MEFRTVLSPSTSGTVYSRKRKSDSLEQESNVELISVTPLVPANYQGKVIHLVSKHKDLCAAHNEQCIYQRNSVISPLAPAALRIAQCTEDEEEEEYTPYEDVAFEDFSESPYNRLDLAYDEVHYE</sequence>
<evidence type="ECO:0000313" key="3">
    <source>
        <dbReference type="Proteomes" id="UP000053660"/>
    </source>
</evidence>
<accession>A0A0B1T233</accession>
<proteinExistence type="predicted"/>
<protein>
    <submittedName>
        <fullName evidence="2">Uncharacterized protein</fullName>
    </submittedName>
</protein>
<dbReference type="OrthoDB" id="5846646at2759"/>
<dbReference type="AlphaFoldDB" id="A0A0B1T233"/>
<organism evidence="2 3">
    <name type="scientific">Oesophagostomum dentatum</name>
    <name type="common">Nodular worm</name>
    <dbReference type="NCBI Taxonomy" id="61180"/>
    <lineage>
        <taxon>Eukaryota</taxon>
        <taxon>Metazoa</taxon>
        <taxon>Ecdysozoa</taxon>
        <taxon>Nematoda</taxon>
        <taxon>Chromadorea</taxon>
        <taxon>Rhabditida</taxon>
        <taxon>Rhabditina</taxon>
        <taxon>Rhabditomorpha</taxon>
        <taxon>Strongyloidea</taxon>
        <taxon>Strongylidae</taxon>
        <taxon>Oesophagostomum</taxon>
    </lineage>
</organism>
<name>A0A0B1T233_OESDE</name>
<keyword evidence="3" id="KW-1185">Reference proteome</keyword>
<evidence type="ECO:0000256" key="1">
    <source>
        <dbReference type="SAM" id="MobiDB-lite"/>
    </source>
</evidence>
<evidence type="ECO:0000313" key="2">
    <source>
        <dbReference type="EMBL" id="KHJ91593.1"/>
    </source>
</evidence>
<dbReference type="EMBL" id="KN551938">
    <property type="protein sequence ID" value="KHJ91593.1"/>
    <property type="molecule type" value="Genomic_DNA"/>
</dbReference>
<reference evidence="2 3" key="1">
    <citation type="submission" date="2014-03" db="EMBL/GenBank/DDBJ databases">
        <title>Draft genome of the hookworm Oesophagostomum dentatum.</title>
        <authorList>
            <person name="Mitreva M."/>
        </authorList>
    </citation>
    <scope>NUCLEOTIDE SEQUENCE [LARGE SCALE GENOMIC DNA]</scope>
    <source>
        <strain evidence="2 3">OD-Hann</strain>
    </source>
</reference>